<organism evidence="1 2">
    <name type="scientific">Apostasia shenzhenica</name>
    <dbReference type="NCBI Taxonomy" id="1088818"/>
    <lineage>
        <taxon>Eukaryota</taxon>
        <taxon>Viridiplantae</taxon>
        <taxon>Streptophyta</taxon>
        <taxon>Embryophyta</taxon>
        <taxon>Tracheophyta</taxon>
        <taxon>Spermatophyta</taxon>
        <taxon>Magnoliopsida</taxon>
        <taxon>Liliopsida</taxon>
        <taxon>Asparagales</taxon>
        <taxon>Orchidaceae</taxon>
        <taxon>Apostasioideae</taxon>
        <taxon>Apostasia</taxon>
    </lineage>
</organism>
<evidence type="ECO:0000313" key="2">
    <source>
        <dbReference type="Proteomes" id="UP000236161"/>
    </source>
</evidence>
<dbReference type="EMBL" id="KZ452452">
    <property type="protein sequence ID" value="PKA48389.1"/>
    <property type="molecule type" value="Genomic_DNA"/>
</dbReference>
<dbReference type="STRING" id="1088818.A0A2H9ZYL0"/>
<dbReference type="Proteomes" id="UP000236161">
    <property type="component" value="Unassembled WGS sequence"/>
</dbReference>
<gene>
    <name evidence="1" type="primary">XBOS31</name>
    <name evidence="1" type="ORF">AXF42_Ash021703</name>
</gene>
<sequence length="66" mass="7121">MLLDKRALVCASTGDYGRCPGSTLLNLAARGGCMESVRELLAWSVDRLQMDSSGMWDRLSLVTVSG</sequence>
<accession>A0A2H9ZYL0</accession>
<dbReference type="AlphaFoldDB" id="A0A2H9ZYL0"/>
<proteinExistence type="predicted"/>
<evidence type="ECO:0000313" key="1">
    <source>
        <dbReference type="EMBL" id="PKA48389.1"/>
    </source>
</evidence>
<reference evidence="1 2" key="1">
    <citation type="journal article" date="2017" name="Nature">
        <title>The Apostasia genome and the evolution of orchids.</title>
        <authorList>
            <person name="Zhang G.Q."/>
            <person name="Liu K.W."/>
            <person name="Li Z."/>
            <person name="Lohaus R."/>
            <person name="Hsiao Y.Y."/>
            <person name="Niu S.C."/>
            <person name="Wang J.Y."/>
            <person name="Lin Y.C."/>
            <person name="Xu Q."/>
            <person name="Chen L.J."/>
            <person name="Yoshida K."/>
            <person name="Fujiwara S."/>
            <person name="Wang Z.W."/>
            <person name="Zhang Y.Q."/>
            <person name="Mitsuda N."/>
            <person name="Wang M."/>
            <person name="Liu G.H."/>
            <person name="Pecoraro L."/>
            <person name="Huang H.X."/>
            <person name="Xiao X.J."/>
            <person name="Lin M."/>
            <person name="Wu X.Y."/>
            <person name="Wu W.L."/>
            <person name="Chen Y.Y."/>
            <person name="Chang S.B."/>
            <person name="Sakamoto S."/>
            <person name="Ohme-Takagi M."/>
            <person name="Yagi M."/>
            <person name="Zeng S.J."/>
            <person name="Shen C.Y."/>
            <person name="Yeh C.M."/>
            <person name="Luo Y.B."/>
            <person name="Tsai W.C."/>
            <person name="Van de Peer Y."/>
            <person name="Liu Z.J."/>
        </authorList>
    </citation>
    <scope>NUCLEOTIDE SEQUENCE [LARGE SCALE GENOMIC DNA]</scope>
    <source>
        <strain evidence="2">cv. Shenzhen</strain>
        <tissue evidence="1">Stem</tissue>
    </source>
</reference>
<name>A0A2H9ZYL0_9ASPA</name>
<dbReference type="OrthoDB" id="1717626at2759"/>
<keyword evidence="2" id="KW-1185">Reference proteome</keyword>
<protein>
    <submittedName>
        <fullName evidence="1">Putative E3 ubiquitin-protein ligase XBOS31</fullName>
    </submittedName>
</protein>